<comment type="domain">
    <text evidence="3">Contains a C-terminal catalytic domain, and an N-terminal region which modulates catalytic activity.</text>
</comment>
<evidence type="ECO:0000256" key="1">
    <source>
        <dbReference type="ARBA" id="ARBA00022801"/>
    </source>
</evidence>
<keyword evidence="1 3" id="KW-0378">Hydrolase</keyword>
<dbReference type="NCBIfam" id="NF001965">
    <property type="entry name" value="PRK00742.1"/>
    <property type="match status" value="1"/>
</dbReference>
<dbReference type="CDD" id="cd16432">
    <property type="entry name" value="CheB_Rec"/>
    <property type="match status" value="1"/>
</dbReference>
<accession>A0A1G9MHS1</accession>
<dbReference type="InterPro" id="IPR001789">
    <property type="entry name" value="Sig_transdc_resp-reg_receiver"/>
</dbReference>
<dbReference type="GO" id="GO:0006935">
    <property type="term" value="P:chemotaxis"/>
    <property type="evidence" value="ECO:0007669"/>
    <property type="project" value="UniProtKB-UniRule"/>
</dbReference>
<dbReference type="STRING" id="482461.SAMN05216244_0588"/>
<feature type="domain" description="Response regulatory" evidence="6">
    <location>
        <begin position="5"/>
        <end position="122"/>
    </location>
</feature>
<dbReference type="Proteomes" id="UP000182347">
    <property type="component" value="Unassembled WGS sequence"/>
</dbReference>
<comment type="catalytic activity">
    <reaction evidence="2 3">
        <text>[protein]-L-glutamate 5-O-methyl ester + H2O = L-glutamyl-[protein] + methanol + H(+)</text>
        <dbReference type="Rhea" id="RHEA:23236"/>
        <dbReference type="Rhea" id="RHEA-COMP:10208"/>
        <dbReference type="Rhea" id="RHEA-COMP:10311"/>
        <dbReference type="ChEBI" id="CHEBI:15377"/>
        <dbReference type="ChEBI" id="CHEBI:15378"/>
        <dbReference type="ChEBI" id="CHEBI:17790"/>
        <dbReference type="ChEBI" id="CHEBI:29973"/>
        <dbReference type="ChEBI" id="CHEBI:82795"/>
        <dbReference type="EC" id="3.1.1.61"/>
    </reaction>
</comment>
<comment type="catalytic activity">
    <reaction evidence="3">
        <text>L-glutaminyl-[protein] + H2O = L-glutamyl-[protein] + NH4(+)</text>
        <dbReference type="Rhea" id="RHEA:16441"/>
        <dbReference type="Rhea" id="RHEA-COMP:10207"/>
        <dbReference type="Rhea" id="RHEA-COMP:10208"/>
        <dbReference type="ChEBI" id="CHEBI:15377"/>
        <dbReference type="ChEBI" id="CHEBI:28938"/>
        <dbReference type="ChEBI" id="CHEBI:29973"/>
        <dbReference type="ChEBI" id="CHEBI:30011"/>
        <dbReference type="EC" id="3.5.1.44"/>
    </reaction>
</comment>
<protein>
    <recommendedName>
        <fullName evidence="3">Protein-glutamate methylesterase/protein-glutamine glutaminase</fullName>
        <ecNumber evidence="3">3.1.1.61</ecNumber>
        <ecNumber evidence="3">3.5.1.44</ecNumber>
    </recommendedName>
</protein>
<dbReference type="EC" id="3.1.1.61" evidence="3"/>
<evidence type="ECO:0000256" key="5">
    <source>
        <dbReference type="PROSITE-ProRule" id="PRU00169"/>
    </source>
</evidence>
<dbReference type="EC" id="3.5.1.44" evidence="3"/>
<dbReference type="OrthoDB" id="9793421at2"/>
<dbReference type="GO" id="GO:0005737">
    <property type="term" value="C:cytoplasm"/>
    <property type="evidence" value="ECO:0007669"/>
    <property type="project" value="UniProtKB-SubCell"/>
</dbReference>
<dbReference type="InterPro" id="IPR035909">
    <property type="entry name" value="CheB_C"/>
</dbReference>
<dbReference type="PROSITE" id="PS50122">
    <property type="entry name" value="CHEB"/>
    <property type="match status" value="1"/>
</dbReference>
<dbReference type="HAMAP" id="MF_00099">
    <property type="entry name" value="CheB_chemtxs"/>
    <property type="match status" value="1"/>
</dbReference>
<evidence type="ECO:0000256" key="4">
    <source>
        <dbReference type="PROSITE-ProRule" id="PRU00050"/>
    </source>
</evidence>
<dbReference type="PROSITE" id="PS50110">
    <property type="entry name" value="RESPONSE_REGULATORY"/>
    <property type="match status" value="1"/>
</dbReference>
<dbReference type="PANTHER" id="PTHR42872">
    <property type="entry name" value="PROTEIN-GLUTAMATE METHYLESTERASE/PROTEIN-GLUTAMINE GLUTAMINASE"/>
    <property type="match status" value="1"/>
</dbReference>
<gene>
    <name evidence="3" type="primary">cheB</name>
    <name evidence="8" type="ORF">SAMN05216244_0588</name>
</gene>
<organism evidence="8 9">
    <name type="scientific">Sediminibacillus halophilus</name>
    <dbReference type="NCBI Taxonomy" id="482461"/>
    <lineage>
        <taxon>Bacteria</taxon>
        <taxon>Bacillati</taxon>
        <taxon>Bacillota</taxon>
        <taxon>Bacilli</taxon>
        <taxon>Bacillales</taxon>
        <taxon>Bacillaceae</taxon>
        <taxon>Sediminibacillus</taxon>
    </lineage>
</organism>
<dbReference type="NCBIfam" id="NF009206">
    <property type="entry name" value="PRK12555.1"/>
    <property type="match status" value="1"/>
</dbReference>
<dbReference type="SUPFAM" id="SSF52738">
    <property type="entry name" value="Methylesterase CheB, C-terminal domain"/>
    <property type="match status" value="1"/>
</dbReference>
<comment type="function">
    <text evidence="3">Involved in chemotaxis. Part of a chemotaxis signal transduction system that modulates chemotaxis in response to various stimuli. Catalyzes the demethylation of specific methylglutamate residues introduced into the chemoreceptors (methyl-accepting chemotaxis proteins or MCP) by CheR. Also mediates the irreversible deamidation of specific glutamine residues to glutamic acid.</text>
</comment>
<dbReference type="Pfam" id="PF01339">
    <property type="entry name" value="CheB_methylest"/>
    <property type="match status" value="1"/>
</dbReference>
<dbReference type="GO" id="GO:0000156">
    <property type="term" value="F:phosphorelay response regulator activity"/>
    <property type="evidence" value="ECO:0007669"/>
    <property type="project" value="InterPro"/>
</dbReference>
<keyword evidence="3 5" id="KW-0597">Phosphoprotein</keyword>
<evidence type="ECO:0000256" key="2">
    <source>
        <dbReference type="ARBA" id="ARBA00048267"/>
    </source>
</evidence>
<dbReference type="PIRSF" id="PIRSF000876">
    <property type="entry name" value="RR_chemtxs_CheB"/>
    <property type="match status" value="1"/>
</dbReference>
<keyword evidence="3 4" id="KW-0145">Chemotaxis</keyword>
<dbReference type="SUPFAM" id="SSF52172">
    <property type="entry name" value="CheY-like"/>
    <property type="match status" value="1"/>
</dbReference>
<name>A0A1G9MHS1_9BACI</name>
<evidence type="ECO:0000256" key="3">
    <source>
        <dbReference type="HAMAP-Rule" id="MF_00099"/>
    </source>
</evidence>
<evidence type="ECO:0000259" key="6">
    <source>
        <dbReference type="PROSITE" id="PS50110"/>
    </source>
</evidence>
<feature type="domain" description="CheB-type methylesterase" evidence="7">
    <location>
        <begin position="158"/>
        <end position="350"/>
    </location>
</feature>
<dbReference type="EMBL" id="FNHF01000001">
    <property type="protein sequence ID" value="SDL73571.1"/>
    <property type="molecule type" value="Genomic_DNA"/>
</dbReference>
<feature type="active site" evidence="3 4">
    <location>
        <position position="170"/>
    </location>
</feature>
<keyword evidence="9" id="KW-1185">Reference proteome</keyword>
<evidence type="ECO:0000313" key="9">
    <source>
        <dbReference type="Proteomes" id="UP000182347"/>
    </source>
</evidence>
<feature type="active site" evidence="3 4">
    <location>
        <position position="197"/>
    </location>
</feature>
<dbReference type="GO" id="GO:0050568">
    <property type="term" value="F:protein-glutamine glutaminase activity"/>
    <property type="evidence" value="ECO:0007669"/>
    <property type="project" value="UniProtKB-UniRule"/>
</dbReference>
<dbReference type="Gene3D" id="3.40.50.2300">
    <property type="match status" value="1"/>
</dbReference>
<dbReference type="SMART" id="SM00448">
    <property type="entry name" value="REC"/>
    <property type="match status" value="1"/>
</dbReference>
<dbReference type="Pfam" id="PF00072">
    <property type="entry name" value="Response_reg"/>
    <property type="match status" value="1"/>
</dbReference>
<dbReference type="Gene3D" id="3.40.50.180">
    <property type="entry name" value="Methylesterase CheB, C-terminal domain"/>
    <property type="match status" value="1"/>
</dbReference>
<dbReference type="CDD" id="cd17541">
    <property type="entry name" value="REC_CheB-like"/>
    <property type="match status" value="1"/>
</dbReference>
<comment type="PTM">
    <text evidence="3">Phosphorylated by CheA. Phosphorylation of the N-terminal regulatory domain activates the methylesterase activity.</text>
</comment>
<dbReference type="InterPro" id="IPR000673">
    <property type="entry name" value="Sig_transdc_resp-reg_Me-estase"/>
</dbReference>
<dbReference type="InterPro" id="IPR011006">
    <property type="entry name" value="CheY-like_superfamily"/>
</dbReference>
<dbReference type="GO" id="GO:0008984">
    <property type="term" value="F:protein-glutamate methylesterase activity"/>
    <property type="evidence" value="ECO:0007669"/>
    <property type="project" value="UniProtKB-UniRule"/>
</dbReference>
<comment type="similarity">
    <text evidence="3">Belongs to the CheB family.</text>
</comment>
<dbReference type="RefSeq" id="WP_074597356.1">
    <property type="nucleotide sequence ID" value="NZ_FNHF01000001.1"/>
</dbReference>
<feature type="active site" evidence="3 4">
    <location>
        <position position="293"/>
    </location>
</feature>
<feature type="modified residue" description="4-aspartylphosphate" evidence="3 5">
    <location>
        <position position="56"/>
    </location>
</feature>
<keyword evidence="3" id="KW-0963">Cytoplasm</keyword>
<sequence length="350" mass="37694">MKPIRVLVVDDSAFMRKMISDILNSDPRLQVTGTARNGLDALDKLEDIAVDVITLDIEMPILDGISTLKRVMEKQPLPVVMLSSLTTRGADSTLEAMSLGAVDFIAKPSGSISLDINNVKDEIIDKVYHAAGVKLNDRKNNEFAGRTVTPQPIQLPKQHPVKKIVAIGTSTGGPKALHEVLTRLPGNFPAPIVIVQHMPPNFTKSLANRLDSLAQLHIKEAENGEVLQNGTAYIAPGGYHLRVRQIGRTLAAHVTEEVPLKGHRPSVDILFESLAKQTLFQTISVVMTGMGADGSAGIVKMKKAAADTVVIAESETSSVVYGMPQAAVKTGCVDMVEELQNISNAIIDQF</sequence>
<proteinExistence type="inferred from homology"/>
<comment type="subcellular location">
    <subcellularLocation>
        <location evidence="3">Cytoplasm</location>
    </subcellularLocation>
</comment>
<reference evidence="9" key="1">
    <citation type="submission" date="2016-10" db="EMBL/GenBank/DDBJ databases">
        <authorList>
            <person name="Varghese N."/>
            <person name="Submissions S."/>
        </authorList>
    </citation>
    <scope>NUCLEOTIDE SEQUENCE [LARGE SCALE GENOMIC DNA]</scope>
    <source>
        <strain evidence="9">CGMCC 1.6199</strain>
    </source>
</reference>
<evidence type="ECO:0000259" key="7">
    <source>
        <dbReference type="PROSITE" id="PS50122"/>
    </source>
</evidence>
<evidence type="ECO:0000313" key="8">
    <source>
        <dbReference type="EMBL" id="SDL73571.1"/>
    </source>
</evidence>
<dbReference type="PANTHER" id="PTHR42872:SF3">
    <property type="entry name" value="PROTEIN-GLUTAMATE METHYLESTERASE_PROTEIN-GLUTAMINE GLUTAMINASE 1"/>
    <property type="match status" value="1"/>
</dbReference>
<dbReference type="InterPro" id="IPR008248">
    <property type="entry name" value="CheB-like"/>
</dbReference>
<dbReference type="AlphaFoldDB" id="A0A1G9MHS1"/>